<proteinExistence type="inferred from homology"/>
<evidence type="ECO:0000256" key="1">
    <source>
        <dbReference type="ARBA" id="ARBA00009946"/>
    </source>
</evidence>
<accession>A0A679DTK3</accession>
<comment type="similarity">
    <text evidence="1">Belongs to the coronaviruses ns4.9 protein family.</text>
</comment>
<dbReference type="EMBL" id="LC494142">
    <property type="protein sequence ID" value="BBM61078.1"/>
    <property type="molecule type" value="Genomic_RNA"/>
</dbReference>
<dbReference type="Pfam" id="PF06145">
    <property type="entry name" value="Corona_NS1"/>
    <property type="match status" value="1"/>
</dbReference>
<evidence type="ECO:0000313" key="4">
    <source>
        <dbReference type="EMBL" id="BBM61098.1"/>
    </source>
</evidence>
<reference evidence="4" key="1">
    <citation type="journal article" date="2020" name="Viruses">
        <title>Genomic characterization and phylogenetic classification of bovine coronaviruses through whole genome sequence analysis.</title>
        <authorList>
            <person name="Suzuki T."/>
            <person name="Otake Y."/>
            <person name="Uchimoto S."/>
            <person name="Hasebe A."/>
            <person name="Goto Y."/>
        </authorList>
    </citation>
    <scope>NUCLEOTIDE SEQUENCE</scope>
    <source>
        <strain evidence="2">IWT-18</strain>
        <strain evidence="3">IWT-19</strain>
        <strain evidence="4">IWT-20</strain>
    </source>
</reference>
<protein>
    <submittedName>
        <fullName evidence="4">4.9 kDa protein</fullName>
    </submittedName>
</protein>
<evidence type="ECO:0000313" key="3">
    <source>
        <dbReference type="EMBL" id="BBM61088.1"/>
    </source>
</evidence>
<dbReference type="InterPro" id="IPR009314">
    <property type="entry name" value="Corona_NS1"/>
</dbReference>
<dbReference type="EMBL" id="LC494144">
    <property type="protein sequence ID" value="BBM61098.1"/>
    <property type="molecule type" value="Genomic_RNA"/>
</dbReference>
<evidence type="ECO:0000313" key="2">
    <source>
        <dbReference type="EMBL" id="BBM61078.1"/>
    </source>
</evidence>
<organism evidence="4">
    <name type="scientific">Bovine coronavirus</name>
    <dbReference type="NCBI Taxonomy" id="11128"/>
    <lineage>
        <taxon>Viruses</taxon>
        <taxon>Riboviria</taxon>
        <taxon>Orthornavirae</taxon>
        <taxon>Pisuviricota</taxon>
        <taxon>Pisoniviricetes</taxon>
        <taxon>Nidovirales</taxon>
        <taxon>Cornidovirineae</taxon>
        <taxon>Coronaviridae</taxon>
        <taxon>Orthocoronavirinae</taxon>
        <taxon>Betacoronavirus</taxon>
        <taxon>Embecovirus</taxon>
        <taxon>Betacoronavirus gravedinis</taxon>
        <taxon>Betacoronavirus 1</taxon>
    </lineage>
</organism>
<dbReference type="EMBL" id="LC494143">
    <property type="protein sequence ID" value="BBM61088.1"/>
    <property type="molecule type" value="Genomic_RNA"/>
</dbReference>
<name>A0A679DTK3_9BETC</name>
<sequence length="26" mass="3107">MKTKFVFHLLTPDDILHPSKHVYLII</sequence>